<proteinExistence type="predicted"/>
<dbReference type="AlphaFoldDB" id="A0A562JIZ6"/>
<dbReference type="EMBL" id="VLKI01000013">
    <property type="protein sequence ID" value="TWH83167.1"/>
    <property type="molecule type" value="Genomic_DNA"/>
</dbReference>
<name>A0A562JIZ6_9BACI</name>
<reference evidence="1 2" key="1">
    <citation type="journal article" date="2015" name="Stand. Genomic Sci.">
        <title>Genomic Encyclopedia of Bacterial and Archaeal Type Strains, Phase III: the genomes of soil and plant-associated and newly described type strains.</title>
        <authorList>
            <person name="Whitman W.B."/>
            <person name="Woyke T."/>
            <person name="Klenk H.P."/>
            <person name="Zhou Y."/>
            <person name="Lilburn T.G."/>
            <person name="Beck B.J."/>
            <person name="De Vos P."/>
            <person name="Vandamme P."/>
            <person name="Eisen J.A."/>
            <person name="Garrity G."/>
            <person name="Hugenholtz P."/>
            <person name="Kyrpides N.C."/>
        </authorList>
    </citation>
    <scope>NUCLEOTIDE SEQUENCE [LARGE SCALE GENOMIC DNA]</scope>
    <source>
        <strain evidence="1 2">CGMCC 1.10115</strain>
    </source>
</reference>
<evidence type="ECO:0000313" key="1">
    <source>
        <dbReference type="EMBL" id="TWH83167.1"/>
    </source>
</evidence>
<protein>
    <submittedName>
        <fullName evidence="1">Uncharacterized protein</fullName>
    </submittedName>
</protein>
<gene>
    <name evidence="1" type="ORF">IQ19_03903</name>
</gene>
<evidence type="ECO:0000313" key="2">
    <source>
        <dbReference type="Proteomes" id="UP000318667"/>
    </source>
</evidence>
<feature type="non-terminal residue" evidence="1">
    <location>
        <position position="73"/>
    </location>
</feature>
<keyword evidence="2" id="KW-1185">Reference proteome</keyword>
<sequence>MVYTPFNHIQGKNGSRWAKFIRETGADHLLIVAIDAAKFTHKAMLSSFYGDILVRPFDFDASISGLELVKKKI</sequence>
<comment type="caution">
    <text evidence="1">The sequence shown here is derived from an EMBL/GenBank/DDBJ whole genome shotgun (WGS) entry which is preliminary data.</text>
</comment>
<dbReference type="Proteomes" id="UP000318667">
    <property type="component" value="Unassembled WGS sequence"/>
</dbReference>
<accession>A0A562JIZ6</accession>
<organism evidence="1 2">
    <name type="scientific">Cytobacillus oceanisediminis</name>
    <dbReference type="NCBI Taxonomy" id="665099"/>
    <lineage>
        <taxon>Bacteria</taxon>
        <taxon>Bacillati</taxon>
        <taxon>Bacillota</taxon>
        <taxon>Bacilli</taxon>
        <taxon>Bacillales</taxon>
        <taxon>Bacillaceae</taxon>
        <taxon>Cytobacillus</taxon>
    </lineage>
</organism>